<evidence type="ECO:0000259" key="5">
    <source>
        <dbReference type="PROSITE" id="PS51891"/>
    </source>
</evidence>
<dbReference type="PANTHER" id="PTHR33337:SF40">
    <property type="entry name" value="CENP-V_GFA DOMAIN-CONTAINING PROTEIN-RELATED"/>
    <property type="match status" value="1"/>
</dbReference>
<dbReference type="SUPFAM" id="SSF51316">
    <property type="entry name" value="Mss4-like"/>
    <property type="match status" value="1"/>
</dbReference>
<dbReference type="RefSeq" id="WP_376802530.1">
    <property type="nucleotide sequence ID" value="NZ_DHHW01000045.1"/>
</dbReference>
<comment type="similarity">
    <text evidence="1">Belongs to the Gfa family.</text>
</comment>
<evidence type="ECO:0000313" key="6">
    <source>
        <dbReference type="EMBL" id="OQW49428.1"/>
    </source>
</evidence>
<reference evidence="6 7" key="1">
    <citation type="journal article" date="2017" name="Water Res.">
        <title>Comammox in drinking water systems.</title>
        <authorList>
            <person name="Wang Y."/>
            <person name="Ma L."/>
            <person name="Mao Y."/>
            <person name="Jiang X."/>
            <person name="Xia Y."/>
            <person name="Yu K."/>
            <person name="Li B."/>
            <person name="Zhang T."/>
        </authorList>
    </citation>
    <scope>NUCLEOTIDE SEQUENCE [LARGE SCALE GENOMIC DNA]</scope>
    <source>
        <strain evidence="6">SG_bin8</strain>
    </source>
</reference>
<dbReference type="PANTHER" id="PTHR33337">
    <property type="entry name" value="GFA DOMAIN-CONTAINING PROTEIN"/>
    <property type="match status" value="1"/>
</dbReference>
<keyword evidence="3" id="KW-0862">Zinc</keyword>
<dbReference type="Pfam" id="PF04828">
    <property type="entry name" value="GFA"/>
    <property type="match status" value="1"/>
</dbReference>
<dbReference type="AlphaFoldDB" id="A0A1W9HPM0"/>
<dbReference type="EMBL" id="LWDL01000031">
    <property type="protein sequence ID" value="OQW49428.1"/>
    <property type="molecule type" value="Genomic_DNA"/>
</dbReference>
<accession>A0A1W9HPM0</accession>
<dbReference type="InterPro" id="IPR006913">
    <property type="entry name" value="CENP-V/GFA"/>
</dbReference>
<evidence type="ECO:0000256" key="1">
    <source>
        <dbReference type="ARBA" id="ARBA00005495"/>
    </source>
</evidence>
<dbReference type="GO" id="GO:0016846">
    <property type="term" value="F:carbon-sulfur lyase activity"/>
    <property type="evidence" value="ECO:0007669"/>
    <property type="project" value="InterPro"/>
</dbReference>
<protein>
    <submittedName>
        <fullName evidence="6">Aldehyde-activating protein</fullName>
    </submittedName>
</protein>
<dbReference type="InterPro" id="IPR011057">
    <property type="entry name" value="Mss4-like_sf"/>
</dbReference>
<keyword evidence="4" id="KW-0456">Lyase</keyword>
<dbReference type="Gene3D" id="3.90.1590.10">
    <property type="entry name" value="glutathione-dependent formaldehyde- activating enzyme (gfa)"/>
    <property type="match status" value="1"/>
</dbReference>
<gene>
    <name evidence="6" type="ORF">A4S15_01400</name>
</gene>
<sequence length="150" mass="16433">METSSVPSLHIATCRCGQLQAQCEGDPVRVSVCHCLACQKRSGSAFATQARWPDDKVRVTGMSKTWVRTADSGNRATYRFCPECGSTLAYVVEGWPGVTAIPLGAFVDPQFHAPRHSVYEHRKHGWVAILGEDVEHSSVPSPIRRPGQTL</sequence>
<dbReference type="STRING" id="1827387.A4S15_01400"/>
<evidence type="ECO:0000256" key="3">
    <source>
        <dbReference type="ARBA" id="ARBA00022833"/>
    </source>
</evidence>
<evidence type="ECO:0000313" key="7">
    <source>
        <dbReference type="Proteomes" id="UP000192872"/>
    </source>
</evidence>
<dbReference type="GO" id="GO:0046872">
    <property type="term" value="F:metal ion binding"/>
    <property type="evidence" value="ECO:0007669"/>
    <property type="project" value="UniProtKB-KW"/>
</dbReference>
<keyword evidence="2" id="KW-0479">Metal-binding</keyword>
<proteinExistence type="inferred from homology"/>
<dbReference type="PROSITE" id="PS51891">
    <property type="entry name" value="CENP_V_GFA"/>
    <property type="match status" value="1"/>
</dbReference>
<name>A0A1W9HPM0_9HYPH</name>
<evidence type="ECO:0000256" key="2">
    <source>
        <dbReference type="ARBA" id="ARBA00022723"/>
    </source>
</evidence>
<feature type="domain" description="CENP-V/GFA" evidence="5">
    <location>
        <begin position="10"/>
        <end position="120"/>
    </location>
</feature>
<evidence type="ECO:0000256" key="4">
    <source>
        <dbReference type="ARBA" id="ARBA00023239"/>
    </source>
</evidence>
<organism evidence="6 7">
    <name type="scientific">Candidatus Raskinella chloraquaticus</name>
    <dbReference type="NCBI Taxonomy" id="1951219"/>
    <lineage>
        <taxon>Bacteria</taxon>
        <taxon>Pseudomonadati</taxon>
        <taxon>Pseudomonadota</taxon>
        <taxon>Alphaproteobacteria</taxon>
        <taxon>Hyphomicrobiales</taxon>
        <taxon>Phreatobacteraceae</taxon>
        <taxon>Candidatus Raskinella</taxon>
    </lineage>
</organism>
<dbReference type="Proteomes" id="UP000192872">
    <property type="component" value="Unassembled WGS sequence"/>
</dbReference>
<comment type="caution">
    <text evidence="6">The sequence shown here is derived from an EMBL/GenBank/DDBJ whole genome shotgun (WGS) entry which is preliminary data.</text>
</comment>